<dbReference type="InterPro" id="IPR016152">
    <property type="entry name" value="PTrfase/Anion_transptr"/>
</dbReference>
<reference evidence="12 13" key="1">
    <citation type="submission" date="2019-01" db="EMBL/GenBank/DDBJ databases">
        <title>Draft Genome Sequences of Helcococcus ovis Strains Isolated from the Uterus and Vagina of Dairy Cows with Metritis.</title>
        <authorList>
            <person name="Cunha F."/>
            <person name="Jeon S.J."/>
            <person name="Kutzer P."/>
            <person name="Galvao K.N."/>
        </authorList>
    </citation>
    <scope>NUCLEOTIDE SEQUENCE [LARGE SCALE GENOMIC DNA]</scope>
    <source>
        <strain evidence="12 13">KG-37</strain>
    </source>
</reference>
<dbReference type="GO" id="GO:0009401">
    <property type="term" value="P:phosphoenolpyruvate-dependent sugar phosphotransferase system"/>
    <property type="evidence" value="ECO:0007669"/>
    <property type="project" value="UniProtKB-KW"/>
</dbReference>
<dbReference type="Pfam" id="PF00359">
    <property type="entry name" value="PTS_EIIA_2"/>
    <property type="match status" value="1"/>
</dbReference>
<dbReference type="RefSeq" id="WP_134710346.1">
    <property type="nucleotide sequence ID" value="NZ_CP119081.1"/>
</dbReference>
<dbReference type="InterPro" id="IPR051351">
    <property type="entry name" value="Ascorbate-PTS_EIIA_comp"/>
</dbReference>
<keyword evidence="3" id="KW-0963">Cytoplasm</keyword>
<keyword evidence="12" id="KW-0762">Sugar transport</keyword>
<keyword evidence="13" id="KW-1185">Reference proteome</keyword>
<evidence type="ECO:0000256" key="6">
    <source>
        <dbReference type="ARBA" id="ARBA00022683"/>
    </source>
</evidence>
<keyword evidence="2" id="KW-0813">Transport</keyword>
<dbReference type="Gene3D" id="3.40.930.10">
    <property type="entry name" value="Mannitol-specific EII, Chain A"/>
    <property type="match status" value="1"/>
</dbReference>
<dbReference type="PANTHER" id="PTHR36203:SF1">
    <property type="entry name" value="ASCORBATE-SPECIFIC PTS SYSTEM EIIA COMPONENT"/>
    <property type="match status" value="1"/>
</dbReference>
<keyword evidence="4" id="KW-0597">Phosphoprotein</keyword>
<keyword evidence="6" id="KW-0598">Phosphotransferase system</keyword>
<feature type="domain" description="PTS EIIA type-2" evidence="11">
    <location>
        <begin position="6"/>
        <end position="145"/>
    </location>
</feature>
<sequence length="145" mass="16847">MKQLSKFLNEKTIQLQNNIRSWEDAINLASFPLLESKSIEKKYIYSMKEAVNTYGTYMVLRDYFALMHARPENGVNKTAMSMLILNEPVTMKDQKIKIFLILAAKDNNSHIEALSMITELFSNDQMFNKFLSSNKEEILKIIEGR</sequence>
<dbReference type="InterPro" id="IPR002178">
    <property type="entry name" value="PTS_EIIA_type-2_dom"/>
</dbReference>
<evidence type="ECO:0000256" key="5">
    <source>
        <dbReference type="ARBA" id="ARBA00022679"/>
    </source>
</evidence>
<gene>
    <name evidence="12" type="ORF">EQF91_06830</name>
</gene>
<evidence type="ECO:0000313" key="12">
    <source>
        <dbReference type="EMBL" id="TFF64995.1"/>
    </source>
</evidence>
<proteinExistence type="predicted"/>
<comment type="subcellular location">
    <subcellularLocation>
        <location evidence="1">Cytoplasm</location>
    </subcellularLocation>
</comment>
<protein>
    <recommendedName>
        <fullName evidence="9">Ascorbate-specific PTS system EIIA component</fullName>
    </recommendedName>
    <alternativeName>
        <fullName evidence="10">Ascorbate-specific phosphotransferase enzyme IIA component</fullName>
    </alternativeName>
</protein>
<evidence type="ECO:0000313" key="13">
    <source>
        <dbReference type="Proteomes" id="UP000297454"/>
    </source>
</evidence>
<dbReference type="GO" id="GO:0005737">
    <property type="term" value="C:cytoplasm"/>
    <property type="evidence" value="ECO:0007669"/>
    <property type="project" value="UniProtKB-SubCell"/>
</dbReference>
<dbReference type="GO" id="GO:0016301">
    <property type="term" value="F:kinase activity"/>
    <property type="evidence" value="ECO:0007669"/>
    <property type="project" value="UniProtKB-KW"/>
</dbReference>
<dbReference type="EMBL" id="SCFR01000026">
    <property type="protein sequence ID" value="TFF64995.1"/>
    <property type="molecule type" value="Genomic_DNA"/>
</dbReference>
<evidence type="ECO:0000256" key="2">
    <source>
        <dbReference type="ARBA" id="ARBA00022448"/>
    </source>
</evidence>
<evidence type="ECO:0000256" key="3">
    <source>
        <dbReference type="ARBA" id="ARBA00022490"/>
    </source>
</evidence>
<dbReference type="PANTHER" id="PTHR36203">
    <property type="entry name" value="ASCORBATE-SPECIFIC PTS SYSTEM EIIA COMPONENT"/>
    <property type="match status" value="1"/>
</dbReference>
<evidence type="ECO:0000256" key="9">
    <source>
        <dbReference type="ARBA" id="ARBA00041175"/>
    </source>
</evidence>
<evidence type="ECO:0000256" key="7">
    <source>
        <dbReference type="ARBA" id="ARBA00022777"/>
    </source>
</evidence>
<evidence type="ECO:0000256" key="1">
    <source>
        <dbReference type="ARBA" id="ARBA00004496"/>
    </source>
</evidence>
<organism evidence="12 13">
    <name type="scientific">Helcococcus ovis</name>
    <dbReference type="NCBI Taxonomy" id="72026"/>
    <lineage>
        <taxon>Bacteria</taxon>
        <taxon>Bacillati</taxon>
        <taxon>Bacillota</taxon>
        <taxon>Tissierellia</taxon>
        <taxon>Tissierellales</taxon>
        <taxon>Peptoniphilaceae</taxon>
        <taxon>Helcococcus</taxon>
    </lineage>
</organism>
<evidence type="ECO:0000256" key="4">
    <source>
        <dbReference type="ARBA" id="ARBA00022553"/>
    </source>
</evidence>
<dbReference type="PROSITE" id="PS51094">
    <property type="entry name" value="PTS_EIIA_TYPE_2"/>
    <property type="match status" value="1"/>
</dbReference>
<keyword evidence="7" id="KW-0418">Kinase</keyword>
<dbReference type="SUPFAM" id="SSF55804">
    <property type="entry name" value="Phoshotransferase/anion transport protein"/>
    <property type="match status" value="1"/>
</dbReference>
<name>A0A4R9C171_9FIRM</name>
<accession>A0A4R9C171</accession>
<dbReference type="OrthoDB" id="3175596at2"/>
<comment type="function">
    <text evidence="8">The phosphoenolpyruvate-dependent sugar phosphotransferase system (sugar PTS), a major carbohydrate active transport system, catalyzes the phosphorylation of incoming sugar substrates concomitantly with their translocation across the cell membrane. The enzyme II UlaABC PTS system is involved in ascorbate transport.</text>
</comment>
<evidence type="ECO:0000259" key="11">
    <source>
        <dbReference type="PROSITE" id="PS51094"/>
    </source>
</evidence>
<evidence type="ECO:0000256" key="8">
    <source>
        <dbReference type="ARBA" id="ARBA00037387"/>
    </source>
</evidence>
<dbReference type="Proteomes" id="UP000297454">
    <property type="component" value="Unassembled WGS sequence"/>
</dbReference>
<evidence type="ECO:0000256" key="10">
    <source>
        <dbReference type="ARBA" id="ARBA00042072"/>
    </source>
</evidence>
<dbReference type="AlphaFoldDB" id="A0A4R9C171"/>
<dbReference type="GeneID" id="97030466"/>
<comment type="caution">
    <text evidence="12">The sequence shown here is derived from an EMBL/GenBank/DDBJ whole genome shotgun (WGS) entry which is preliminary data.</text>
</comment>
<keyword evidence="5" id="KW-0808">Transferase</keyword>